<keyword evidence="5" id="KW-1185">Reference proteome</keyword>
<dbReference type="InterPro" id="IPR000917">
    <property type="entry name" value="Sulfatase_N"/>
</dbReference>
<feature type="domain" description="Sulfatase N-terminal" evidence="3">
    <location>
        <begin position="25"/>
        <end position="359"/>
    </location>
</feature>
<dbReference type="InterPro" id="IPR050738">
    <property type="entry name" value="Sulfatase"/>
</dbReference>
<feature type="chain" id="PRO_5033062062" evidence="2">
    <location>
        <begin position="19"/>
        <end position="477"/>
    </location>
</feature>
<dbReference type="SUPFAM" id="SSF53649">
    <property type="entry name" value="Alkaline phosphatase-like"/>
    <property type="match status" value="1"/>
</dbReference>
<dbReference type="InterPro" id="IPR017850">
    <property type="entry name" value="Alkaline_phosphatase_core_sf"/>
</dbReference>
<evidence type="ECO:0000256" key="1">
    <source>
        <dbReference type="ARBA" id="ARBA00008779"/>
    </source>
</evidence>
<proteinExistence type="inferred from homology"/>
<dbReference type="Proteomes" id="UP000501812">
    <property type="component" value="Chromosome"/>
</dbReference>
<evidence type="ECO:0000259" key="3">
    <source>
        <dbReference type="Pfam" id="PF00884"/>
    </source>
</evidence>
<organism evidence="4 5">
    <name type="scientific">Luteolibacter luteus</name>
    <dbReference type="NCBI Taxonomy" id="2728835"/>
    <lineage>
        <taxon>Bacteria</taxon>
        <taxon>Pseudomonadati</taxon>
        <taxon>Verrucomicrobiota</taxon>
        <taxon>Verrucomicrobiia</taxon>
        <taxon>Verrucomicrobiales</taxon>
        <taxon>Verrucomicrobiaceae</taxon>
        <taxon>Luteolibacter</taxon>
    </lineage>
</organism>
<dbReference type="KEGG" id="luo:HHL09_06730"/>
<dbReference type="Gene3D" id="3.40.720.10">
    <property type="entry name" value="Alkaline Phosphatase, subunit A"/>
    <property type="match status" value="1"/>
</dbReference>
<dbReference type="Pfam" id="PF00884">
    <property type="entry name" value="Sulfatase"/>
    <property type="match status" value="1"/>
</dbReference>
<evidence type="ECO:0000313" key="4">
    <source>
        <dbReference type="EMBL" id="QJE95488.1"/>
    </source>
</evidence>
<sequence length="477" mass="52300">MKFLSCIFSLGLAASALARPATEKPNVIVVLLDDCGYGDFSHTGNPSIYTPNVSRMVSEGANFPQFYSASAACSHSRYGILTGRQPLRSGLKQWAIGPDEKRHIHVKEVTLAEGLKEQGYATAIFGKWHLGTPNEANGRTPDALPLAHGFDRWLGTNVSNDYEKGSDLVQGPSSGEGPALGYEYLARNIAMNVPLQEGLTKRYADAAVDFIREKKDQPFFIYMTPNMPHLPVHASDEFKGKSRRGLYGDCIQEIDHQIGRLRAALQEAGVEKNTLIVLSSDNGPWIRYQDTASHPMYAEARTLVGSAFPFRDGKASTWEGGQRVVGVWCWPGTIPAATVVQEPASTLDVLPTALALAGAKLPADRIIDGRDIRALLAASAEQKVEGFKLIYADSISVKAARFGPWKIHTGLTSQIEAKHGFTASEETPLLFQIEQDFSERIDRAAERPEKVEEGRAIISAFKDSLAKEPSFWDERKP</sequence>
<accession>A0A858RG14</accession>
<feature type="signal peptide" evidence="2">
    <location>
        <begin position="1"/>
        <end position="18"/>
    </location>
</feature>
<evidence type="ECO:0000313" key="5">
    <source>
        <dbReference type="Proteomes" id="UP000501812"/>
    </source>
</evidence>
<gene>
    <name evidence="4" type="ORF">HHL09_06730</name>
</gene>
<dbReference type="AlphaFoldDB" id="A0A858RG14"/>
<dbReference type="PANTHER" id="PTHR42693:SF33">
    <property type="entry name" value="ARYLSULFATASE"/>
    <property type="match status" value="1"/>
</dbReference>
<name>A0A858RG14_9BACT</name>
<dbReference type="PANTHER" id="PTHR42693">
    <property type="entry name" value="ARYLSULFATASE FAMILY MEMBER"/>
    <property type="match status" value="1"/>
</dbReference>
<protein>
    <submittedName>
        <fullName evidence="4">Sulfatase-like hydrolase/transferase</fullName>
    </submittedName>
</protein>
<dbReference type="Gene3D" id="3.30.1120.10">
    <property type="match status" value="1"/>
</dbReference>
<dbReference type="GO" id="GO:0016740">
    <property type="term" value="F:transferase activity"/>
    <property type="evidence" value="ECO:0007669"/>
    <property type="project" value="UniProtKB-KW"/>
</dbReference>
<keyword evidence="2" id="KW-0732">Signal</keyword>
<reference evidence="4 5" key="1">
    <citation type="submission" date="2020-04" db="EMBL/GenBank/DDBJ databases">
        <title>Luteolibacter sp. G-1-1-1 isolated from soil.</title>
        <authorList>
            <person name="Dahal R.H."/>
        </authorList>
    </citation>
    <scope>NUCLEOTIDE SEQUENCE [LARGE SCALE GENOMIC DNA]</scope>
    <source>
        <strain evidence="4 5">G-1-1-1</strain>
    </source>
</reference>
<comment type="similarity">
    <text evidence="1">Belongs to the sulfatase family.</text>
</comment>
<evidence type="ECO:0000256" key="2">
    <source>
        <dbReference type="SAM" id="SignalP"/>
    </source>
</evidence>
<dbReference type="EMBL" id="CP051774">
    <property type="protein sequence ID" value="QJE95488.1"/>
    <property type="molecule type" value="Genomic_DNA"/>
</dbReference>
<dbReference type="RefSeq" id="WP_169453802.1">
    <property type="nucleotide sequence ID" value="NZ_CP051774.1"/>
</dbReference>
<keyword evidence="4" id="KW-0808">Transferase</keyword>
<keyword evidence="4" id="KW-0378">Hydrolase</keyword>
<dbReference type="GO" id="GO:0004065">
    <property type="term" value="F:arylsulfatase activity"/>
    <property type="evidence" value="ECO:0007669"/>
    <property type="project" value="TreeGrafter"/>
</dbReference>